<proteinExistence type="predicted"/>
<keyword evidence="1" id="KW-0732">Signal</keyword>
<evidence type="ECO:0000313" key="2">
    <source>
        <dbReference type="EMBL" id="AMX02905.1"/>
    </source>
</evidence>
<organism evidence="2 3">
    <name type="scientific">Microbulbifer thermotolerans</name>
    <dbReference type="NCBI Taxonomy" id="252514"/>
    <lineage>
        <taxon>Bacteria</taxon>
        <taxon>Pseudomonadati</taxon>
        <taxon>Pseudomonadota</taxon>
        <taxon>Gammaproteobacteria</taxon>
        <taxon>Cellvibrionales</taxon>
        <taxon>Microbulbiferaceae</taxon>
        <taxon>Microbulbifer</taxon>
    </lineage>
</organism>
<name>A0A143HMF6_MICTH</name>
<dbReference type="EMBL" id="CP014864">
    <property type="protein sequence ID" value="AMX02905.1"/>
    <property type="molecule type" value="Genomic_DNA"/>
</dbReference>
<dbReference type="InterPro" id="IPR011050">
    <property type="entry name" value="Pectin_lyase_fold/virulence"/>
</dbReference>
<evidence type="ECO:0000256" key="1">
    <source>
        <dbReference type="SAM" id="SignalP"/>
    </source>
</evidence>
<dbReference type="GeneID" id="76608434"/>
<dbReference type="SUPFAM" id="SSF51126">
    <property type="entry name" value="Pectin lyase-like"/>
    <property type="match status" value="1"/>
</dbReference>
<reference evidence="3" key="1">
    <citation type="submission" date="2016-03" db="EMBL/GenBank/DDBJ databases">
        <authorList>
            <person name="Lee Y.-S."/>
            <person name="Choi Y.-L."/>
        </authorList>
    </citation>
    <scope>NUCLEOTIDE SEQUENCE [LARGE SCALE GENOMIC DNA]</scope>
    <source>
        <strain evidence="3">DAU221</strain>
    </source>
</reference>
<dbReference type="Gene3D" id="2.160.20.10">
    <property type="entry name" value="Single-stranded right-handed beta-helix, Pectin lyase-like"/>
    <property type="match status" value="1"/>
</dbReference>
<accession>A0A143HMF6</accession>
<evidence type="ECO:0008006" key="4">
    <source>
        <dbReference type="Google" id="ProtNLM"/>
    </source>
</evidence>
<dbReference type="InterPro" id="IPR012334">
    <property type="entry name" value="Pectin_lyas_fold"/>
</dbReference>
<protein>
    <recommendedName>
        <fullName evidence="4">Right handed beta helix region</fullName>
    </recommendedName>
</protein>
<feature type="chain" id="PRO_5007509647" description="Right handed beta helix region" evidence="1">
    <location>
        <begin position="23"/>
        <end position="569"/>
    </location>
</feature>
<dbReference type="AlphaFoldDB" id="A0A143HMF6"/>
<dbReference type="RefSeq" id="WP_067154094.1">
    <property type="nucleotide sequence ID" value="NZ_CP014864.1"/>
</dbReference>
<sequence length="569" mass="62848">MKIKEALLATSVLAIFCTPLFAGQDEVASQYDLSGTGYGQDINTFAHKYIQGASPYFENRVFDQQPEELYPARNYTSQTNDTQRLLAALRRASQEDSDGGVVILRAAKNGGNNRYRLDRVDMPSNVRLEVDPDVTIEMIGNLKTSGSNQFLFSIGRSPNVNNLIRERIRNVEITSTHPTRRFTIDAKTNMPISYGVHGDKTKDTAINYTRAIPIGIYYAENFAISGIRIIDNHTEHVGISLYPDCDYKDGALADRNGTNGNPQDDVWLGRDGQPLPMDSEGNYVDDKGRIIPDEEAIIRNLTYGRTPVKGTIENIVLQNSHTGYGAVQIFGGDWIYINNIKAVKGVGVRIEAGNGSATDNINRAGPYLSSINNVEVHNVTVTKGFTGVWLKAHGKINRNITVSNVTAIDSGTAVITDKSRMNPHSRDFINGRFENLTIKGNIKLIRTNKNAGKAVAEVGNMLTYFMSPAERDNLTDRNGDGRITQADLPHNRSGRRWYLMQSTSPMVIASQRNANEIGDTSSDIKAEEAGYYPVDFSSAVVTSENPLRPELILFNEDSRNLNGGNSNRL</sequence>
<gene>
    <name evidence="2" type="ORF">A3224_10260</name>
</gene>
<keyword evidence="3" id="KW-1185">Reference proteome</keyword>
<feature type="signal peptide" evidence="1">
    <location>
        <begin position="1"/>
        <end position="22"/>
    </location>
</feature>
<evidence type="ECO:0000313" key="3">
    <source>
        <dbReference type="Proteomes" id="UP000076077"/>
    </source>
</evidence>
<dbReference type="KEGG" id="mthd:A3224_10260"/>
<dbReference type="Proteomes" id="UP000076077">
    <property type="component" value="Chromosome"/>
</dbReference>
<dbReference type="OrthoDB" id="6377885at2"/>